<evidence type="ECO:0000256" key="8">
    <source>
        <dbReference type="ARBA" id="ARBA00022777"/>
    </source>
</evidence>
<comment type="caution">
    <text evidence="17">The sequence shown here is derived from an EMBL/GenBank/DDBJ whole genome shotgun (WGS) entry which is preliminary data.</text>
</comment>
<evidence type="ECO:0000256" key="1">
    <source>
        <dbReference type="ARBA" id="ARBA00000085"/>
    </source>
</evidence>
<dbReference type="FunFam" id="1.10.287.130:FF:000001">
    <property type="entry name" value="Two-component sensor histidine kinase"/>
    <property type="match status" value="1"/>
</dbReference>
<evidence type="ECO:0000256" key="5">
    <source>
        <dbReference type="ARBA" id="ARBA00022679"/>
    </source>
</evidence>
<dbReference type="InterPro" id="IPR000700">
    <property type="entry name" value="PAS-assoc_C"/>
</dbReference>
<dbReference type="SUPFAM" id="SSF55874">
    <property type="entry name" value="ATPase domain of HSP90 chaperone/DNA topoisomerase II/histidine kinase"/>
    <property type="match status" value="1"/>
</dbReference>
<feature type="domain" description="PAC" evidence="16">
    <location>
        <begin position="477"/>
        <end position="529"/>
    </location>
</feature>
<dbReference type="Gene3D" id="1.20.120.620">
    <property type="entry name" value="Backbone structure of the membrane domain of e. Coli histidine kinase receptor kdpd"/>
    <property type="match status" value="1"/>
</dbReference>
<evidence type="ECO:0000259" key="15">
    <source>
        <dbReference type="PROSITE" id="PS50112"/>
    </source>
</evidence>
<comment type="subcellular location">
    <subcellularLocation>
        <location evidence="2">Cell inner membrane</location>
        <topology evidence="2">Multi-pass membrane protein</topology>
    </subcellularLocation>
</comment>
<keyword evidence="7" id="KW-0547">Nucleotide-binding</keyword>
<dbReference type="SMART" id="SM00086">
    <property type="entry name" value="PAC"/>
    <property type="match status" value="3"/>
</dbReference>
<dbReference type="PANTHER" id="PTHR43047">
    <property type="entry name" value="TWO-COMPONENT HISTIDINE PROTEIN KINASE"/>
    <property type="match status" value="1"/>
</dbReference>
<dbReference type="Pfam" id="PF08447">
    <property type="entry name" value="PAS_3"/>
    <property type="match status" value="1"/>
</dbReference>
<dbReference type="PROSITE" id="PS50109">
    <property type="entry name" value="HIS_KIN"/>
    <property type="match status" value="1"/>
</dbReference>
<dbReference type="EMBL" id="WWCJ01000036">
    <property type="protein sequence ID" value="MYN05643.1"/>
    <property type="molecule type" value="Genomic_DNA"/>
</dbReference>
<keyword evidence="8" id="KW-0418">Kinase</keyword>
<dbReference type="PANTHER" id="PTHR43047:SF72">
    <property type="entry name" value="OSMOSENSING HISTIDINE PROTEIN KINASE SLN1"/>
    <property type="match status" value="1"/>
</dbReference>
<keyword evidence="4" id="KW-0597">Phosphoprotein</keyword>
<dbReference type="PRINTS" id="PR00344">
    <property type="entry name" value="BCTRLSENSOR"/>
</dbReference>
<evidence type="ECO:0000256" key="6">
    <source>
        <dbReference type="ARBA" id="ARBA00022692"/>
    </source>
</evidence>
<dbReference type="Gene3D" id="1.10.287.130">
    <property type="match status" value="1"/>
</dbReference>
<dbReference type="CDD" id="cd00130">
    <property type="entry name" value="PAS"/>
    <property type="match status" value="1"/>
</dbReference>
<dbReference type="InterPro" id="IPR013656">
    <property type="entry name" value="PAS_4"/>
</dbReference>
<evidence type="ECO:0000256" key="4">
    <source>
        <dbReference type="ARBA" id="ARBA00022553"/>
    </source>
</evidence>
<evidence type="ECO:0000313" key="18">
    <source>
        <dbReference type="Proteomes" id="UP000448575"/>
    </source>
</evidence>
<dbReference type="Proteomes" id="UP000448575">
    <property type="component" value="Unassembled WGS sequence"/>
</dbReference>
<evidence type="ECO:0000313" key="17">
    <source>
        <dbReference type="EMBL" id="MYN05643.1"/>
    </source>
</evidence>
<dbReference type="RefSeq" id="WP_161028585.1">
    <property type="nucleotide sequence ID" value="NZ_WWCJ01000036.1"/>
</dbReference>
<evidence type="ECO:0000256" key="11">
    <source>
        <dbReference type="ARBA" id="ARBA00023012"/>
    </source>
</evidence>
<dbReference type="AlphaFoldDB" id="A0A6N9HQQ2"/>
<dbReference type="InterPro" id="IPR036890">
    <property type="entry name" value="HATPase_C_sf"/>
</dbReference>
<feature type="domain" description="PAC" evidence="16">
    <location>
        <begin position="209"/>
        <end position="264"/>
    </location>
</feature>
<feature type="transmembrane region" description="Helical" evidence="13">
    <location>
        <begin position="90"/>
        <end position="107"/>
    </location>
</feature>
<dbReference type="InterPro" id="IPR000014">
    <property type="entry name" value="PAS"/>
</dbReference>
<dbReference type="InterPro" id="IPR035965">
    <property type="entry name" value="PAS-like_dom_sf"/>
</dbReference>
<name>A0A6N9HQQ2_9BURK</name>
<evidence type="ECO:0000256" key="2">
    <source>
        <dbReference type="ARBA" id="ARBA00004429"/>
    </source>
</evidence>
<keyword evidence="5" id="KW-0808">Transferase</keyword>
<dbReference type="EC" id="2.7.13.3" evidence="3"/>
<feature type="domain" description="PAS" evidence="15">
    <location>
        <begin position="403"/>
        <end position="474"/>
    </location>
</feature>
<dbReference type="InterPro" id="IPR036097">
    <property type="entry name" value="HisK_dim/P_sf"/>
</dbReference>
<evidence type="ECO:0000256" key="13">
    <source>
        <dbReference type="SAM" id="Phobius"/>
    </source>
</evidence>
<dbReference type="Pfam" id="PF00512">
    <property type="entry name" value="HisKA"/>
    <property type="match status" value="1"/>
</dbReference>
<keyword evidence="10 13" id="KW-1133">Transmembrane helix</keyword>
<dbReference type="InterPro" id="IPR001610">
    <property type="entry name" value="PAC"/>
</dbReference>
<dbReference type="InterPro" id="IPR013655">
    <property type="entry name" value="PAS_fold_3"/>
</dbReference>
<proteinExistence type="predicted"/>
<feature type="transmembrane region" description="Helical" evidence="13">
    <location>
        <begin position="14"/>
        <end position="36"/>
    </location>
</feature>
<dbReference type="InterPro" id="IPR025201">
    <property type="entry name" value="KdpD_TM"/>
</dbReference>
<feature type="domain" description="Histidine kinase" evidence="14">
    <location>
        <begin position="540"/>
        <end position="758"/>
    </location>
</feature>
<protein>
    <recommendedName>
        <fullName evidence="3">histidine kinase</fullName>
        <ecNumber evidence="3">2.7.13.3</ecNumber>
    </recommendedName>
</protein>
<evidence type="ECO:0000256" key="10">
    <source>
        <dbReference type="ARBA" id="ARBA00022989"/>
    </source>
</evidence>
<reference evidence="17 18" key="1">
    <citation type="submission" date="2019-12" db="EMBL/GenBank/DDBJ databases">
        <title>Novel species isolated from a subtropical stream in China.</title>
        <authorList>
            <person name="Lu H."/>
        </authorList>
    </citation>
    <scope>NUCLEOTIDE SEQUENCE [LARGE SCALE GENOMIC DNA]</scope>
    <source>
        <strain evidence="17 18">DS3</strain>
    </source>
</reference>
<evidence type="ECO:0000256" key="12">
    <source>
        <dbReference type="ARBA" id="ARBA00023136"/>
    </source>
</evidence>
<dbReference type="Gene3D" id="3.30.450.20">
    <property type="entry name" value="PAS domain"/>
    <property type="match status" value="3"/>
</dbReference>
<dbReference type="Pfam" id="PF13493">
    <property type="entry name" value="DUF4118"/>
    <property type="match status" value="1"/>
</dbReference>
<dbReference type="SMART" id="SM00387">
    <property type="entry name" value="HATPase_c"/>
    <property type="match status" value="1"/>
</dbReference>
<dbReference type="Pfam" id="PF02518">
    <property type="entry name" value="HATPase_c"/>
    <property type="match status" value="1"/>
</dbReference>
<organism evidence="17 18">
    <name type="scientific">Pseudoduganella guangdongensis</name>
    <dbReference type="NCBI Taxonomy" id="2692179"/>
    <lineage>
        <taxon>Bacteria</taxon>
        <taxon>Pseudomonadati</taxon>
        <taxon>Pseudomonadota</taxon>
        <taxon>Betaproteobacteria</taxon>
        <taxon>Burkholderiales</taxon>
        <taxon>Oxalobacteraceae</taxon>
        <taxon>Telluria group</taxon>
        <taxon>Pseudoduganella</taxon>
    </lineage>
</organism>
<gene>
    <name evidence="17" type="ORF">GTP41_26490</name>
</gene>
<dbReference type="InterPro" id="IPR003594">
    <property type="entry name" value="HATPase_dom"/>
</dbReference>
<evidence type="ECO:0000259" key="14">
    <source>
        <dbReference type="PROSITE" id="PS50109"/>
    </source>
</evidence>
<accession>A0A6N9HQQ2</accession>
<dbReference type="InterPro" id="IPR003661">
    <property type="entry name" value="HisK_dim/P_dom"/>
</dbReference>
<dbReference type="SUPFAM" id="SSF47384">
    <property type="entry name" value="Homodimeric domain of signal transducing histidine kinase"/>
    <property type="match status" value="1"/>
</dbReference>
<dbReference type="GO" id="GO:0005886">
    <property type="term" value="C:plasma membrane"/>
    <property type="evidence" value="ECO:0007669"/>
    <property type="project" value="UniProtKB-SubCell"/>
</dbReference>
<keyword evidence="9" id="KW-0067">ATP-binding</keyword>
<keyword evidence="6 13" id="KW-0812">Transmembrane</keyword>
<sequence length="779" mass="85568">MFLTIQDVSWHRQLLIALSLVAVVTGLQLVLSIFIGVRAPFLFFMPTVALASALFGRLAAITVLGSGALYGVFILDPTHVVWVDAPADRIAILVFMAVGVLFCYLGDMVRKISHRARVAELALSEARLKREVDTLTVFQEMFDQAPGFMTVLHGPHHVYVMENQSHRNFHGDRAIIGLPARDAFPELDGQGILEILDDVYASGVTRTAYEVPLLLHRRSQELADQLYMDFVCQPLRDDHGQVNGLFVEGFDVTPQKEMRDALRESHMRLQQGLAAARMTFWTWDMASDQVEFADNAGAVLQAGAGELAASWHIIDADERPKLARLRATVLAGSTSGVQVVRRTPPGQAPLWLELRATAVADGDGALTHLRGVAIDVSLQKKAELLVAEHETQRRSAVAKAETAHQRLQLAVDAAGLGVFYCPLPLEHIYWNDTCKAQFFLPPEAKVDVELFYRMIAPEDRPRVTAAVQRAVEAQSGYDVEYRTVAPDGRTRWIRAKGRVYCDEGGVPVRFDGITIDIQQQKEAEAALQAANQQKDDFLAMLAHELRNPLAPISSASSVLLKRKHGDEEVRYLSQVISRQVKHMAGLLDDLLDVSRVTRGKIRLECVPVELKAVVADAVEQVHPLVRRRGHHLSLHLTPEPTVVAGDAKRLVQVCVNLLTNAARYMADGGTIDLVLAVEEGAAMVKVCDTGIGMKSELILRLFDLFVQGERTVDRQQGGLGIGLSLVKRLTELHHGTVEAHSAGPGKGSQFTVRLPLAACMPAPDQHGGEPLAIQDIRAA</sequence>
<dbReference type="Pfam" id="PF08448">
    <property type="entry name" value="PAS_4"/>
    <property type="match status" value="1"/>
</dbReference>
<dbReference type="SUPFAM" id="SSF55785">
    <property type="entry name" value="PYP-like sensor domain (PAS domain)"/>
    <property type="match status" value="3"/>
</dbReference>
<dbReference type="Gene3D" id="3.30.565.10">
    <property type="entry name" value="Histidine kinase-like ATPase, C-terminal domain"/>
    <property type="match status" value="1"/>
</dbReference>
<dbReference type="GO" id="GO:0009927">
    <property type="term" value="F:histidine phosphotransfer kinase activity"/>
    <property type="evidence" value="ECO:0007669"/>
    <property type="project" value="TreeGrafter"/>
</dbReference>
<dbReference type="FunFam" id="3.30.565.10:FF:000006">
    <property type="entry name" value="Sensor histidine kinase WalK"/>
    <property type="match status" value="1"/>
</dbReference>
<dbReference type="PROSITE" id="PS50112">
    <property type="entry name" value="PAS"/>
    <property type="match status" value="1"/>
</dbReference>
<comment type="catalytic activity">
    <reaction evidence="1">
        <text>ATP + protein L-histidine = ADP + protein N-phospho-L-histidine.</text>
        <dbReference type="EC" id="2.7.13.3"/>
    </reaction>
</comment>
<keyword evidence="12 13" id="KW-0472">Membrane</keyword>
<keyword evidence="11" id="KW-0902">Two-component regulatory system</keyword>
<dbReference type="GO" id="GO:0005524">
    <property type="term" value="F:ATP binding"/>
    <property type="evidence" value="ECO:0007669"/>
    <property type="project" value="UniProtKB-KW"/>
</dbReference>
<dbReference type="InterPro" id="IPR005467">
    <property type="entry name" value="His_kinase_dom"/>
</dbReference>
<keyword evidence="18" id="KW-1185">Reference proteome</keyword>
<dbReference type="InterPro" id="IPR038318">
    <property type="entry name" value="KdpD_sf"/>
</dbReference>
<dbReference type="PROSITE" id="PS50113">
    <property type="entry name" value="PAC"/>
    <property type="match status" value="3"/>
</dbReference>
<dbReference type="SMART" id="SM00388">
    <property type="entry name" value="HisKA"/>
    <property type="match status" value="1"/>
</dbReference>
<dbReference type="InterPro" id="IPR004358">
    <property type="entry name" value="Sig_transdc_His_kin-like_C"/>
</dbReference>
<evidence type="ECO:0000256" key="7">
    <source>
        <dbReference type="ARBA" id="ARBA00022741"/>
    </source>
</evidence>
<evidence type="ECO:0000256" key="9">
    <source>
        <dbReference type="ARBA" id="ARBA00022840"/>
    </source>
</evidence>
<evidence type="ECO:0000256" key="3">
    <source>
        <dbReference type="ARBA" id="ARBA00012438"/>
    </source>
</evidence>
<dbReference type="GO" id="GO:0000155">
    <property type="term" value="F:phosphorelay sensor kinase activity"/>
    <property type="evidence" value="ECO:0007669"/>
    <property type="project" value="InterPro"/>
</dbReference>
<feature type="domain" description="PAC" evidence="16">
    <location>
        <begin position="333"/>
        <end position="388"/>
    </location>
</feature>
<evidence type="ECO:0000259" key="16">
    <source>
        <dbReference type="PROSITE" id="PS50113"/>
    </source>
</evidence>
<dbReference type="CDD" id="cd00082">
    <property type="entry name" value="HisKA"/>
    <property type="match status" value="1"/>
</dbReference>